<dbReference type="OrthoDB" id="6229751at2759"/>
<evidence type="ECO:0000313" key="1">
    <source>
        <dbReference type="EMBL" id="KER25343.1"/>
    </source>
</evidence>
<proteinExistence type="predicted"/>
<dbReference type="RefSeq" id="XP_009170949.1">
    <property type="nucleotide sequence ID" value="XM_009172685.1"/>
</dbReference>
<sequence length="213" mass="24479">MASALNFAPHLTPYNTTRPYTLKINLSGFYSVQHFDFFGESQTLRWNVHHQKIRSVDMEHQISNGEARQTAFGRSKSRSIDELITLHRLCWLGHVLRKPVDRLSRRDHFAQLRKRHGLVGPSVALVHPSYYFQCIAPVPTQPPALNSPLTVLYLRTNLSASAYNAWLLTAPSQLIGERNCGSCNHCTTSRWLLRLMIMMMMMTMGGRRDNHYL</sequence>
<dbReference type="CTD" id="20328398"/>
<reference evidence="1 2" key="1">
    <citation type="submission" date="2013-11" db="EMBL/GenBank/DDBJ databases">
        <title>Opisthorchis viverrini - life in the bile duct.</title>
        <authorList>
            <person name="Young N.D."/>
            <person name="Nagarajan N."/>
            <person name="Lin S.J."/>
            <person name="Korhonen P.K."/>
            <person name="Jex A.R."/>
            <person name="Hall R.S."/>
            <person name="Safavi-Hemami H."/>
            <person name="Kaewkong W."/>
            <person name="Bertrand D."/>
            <person name="Gao S."/>
            <person name="Seet Q."/>
            <person name="Wongkham S."/>
            <person name="Teh B.T."/>
            <person name="Wongkham C."/>
            <person name="Intapan P.M."/>
            <person name="Maleewong W."/>
            <person name="Yang X."/>
            <person name="Hu M."/>
            <person name="Wang Z."/>
            <person name="Hofmann A."/>
            <person name="Sternberg P.W."/>
            <person name="Tan P."/>
            <person name="Wang J."/>
            <person name="Gasser R.B."/>
        </authorList>
    </citation>
    <scope>NUCLEOTIDE SEQUENCE [LARGE SCALE GENOMIC DNA]</scope>
</reference>
<gene>
    <name evidence="1" type="ORF">T265_14232</name>
</gene>
<name>A0A074ZDU0_OPIVI</name>
<protein>
    <submittedName>
        <fullName evidence="1">Uncharacterized protein</fullName>
    </submittedName>
</protein>
<evidence type="ECO:0000313" key="2">
    <source>
        <dbReference type="Proteomes" id="UP000054324"/>
    </source>
</evidence>
<feature type="non-terminal residue" evidence="1">
    <location>
        <position position="213"/>
    </location>
</feature>
<dbReference type="GeneID" id="20328398"/>
<dbReference type="AlphaFoldDB" id="A0A074ZDU0"/>
<keyword evidence="2" id="KW-1185">Reference proteome</keyword>
<dbReference type="Proteomes" id="UP000054324">
    <property type="component" value="Unassembled WGS sequence"/>
</dbReference>
<dbReference type="EMBL" id="KL596780">
    <property type="protein sequence ID" value="KER25343.1"/>
    <property type="molecule type" value="Genomic_DNA"/>
</dbReference>
<accession>A0A074ZDU0</accession>
<dbReference type="KEGG" id="ovi:T265_14232"/>
<organism evidence="1 2">
    <name type="scientific">Opisthorchis viverrini</name>
    <name type="common">Southeast Asian liver fluke</name>
    <dbReference type="NCBI Taxonomy" id="6198"/>
    <lineage>
        <taxon>Eukaryota</taxon>
        <taxon>Metazoa</taxon>
        <taxon>Spiralia</taxon>
        <taxon>Lophotrochozoa</taxon>
        <taxon>Platyhelminthes</taxon>
        <taxon>Trematoda</taxon>
        <taxon>Digenea</taxon>
        <taxon>Opisthorchiida</taxon>
        <taxon>Opisthorchiata</taxon>
        <taxon>Opisthorchiidae</taxon>
        <taxon>Opisthorchis</taxon>
    </lineage>
</organism>